<dbReference type="SUPFAM" id="SSF48452">
    <property type="entry name" value="TPR-like"/>
    <property type="match status" value="1"/>
</dbReference>
<accession>A0A345U7L3</accession>
<dbReference type="RefSeq" id="YP_009510776.1">
    <property type="nucleotide sequence ID" value="NC_039141.1"/>
</dbReference>
<protein>
    <submittedName>
        <fullName evidence="2">Uncharacterized protein</fullName>
    </submittedName>
</protein>
<evidence type="ECO:0000256" key="1">
    <source>
        <dbReference type="SAM" id="Phobius"/>
    </source>
</evidence>
<geneLocation type="chloroplast" evidence="2"/>
<gene>
    <name evidence="2" type="primary">ycf37</name>
</gene>
<dbReference type="InterPro" id="IPR011990">
    <property type="entry name" value="TPR-like_helical_dom_sf"/>
</dbReference>
<sequence>MFEVYLILVTSFLLPICYLITNSIISTYHQIKTIMNIQKKSIMYIDHKHILYLAKIYIYRKKWLDCITMLEFYMTQIAINETTIIAQSYNYIALCYQSINMYTIAQKYYLKAYQKEPLNKHILNNLANVYKISGDIENADKIDQKLIKLNKYQDI</sequence>
<dbReference type="GeneID" id="37623375"/>
<keyword evidence="1" id="KW-0472">Membrane</keyword>
<keyword evidence="2" id="KW-0934">Plastid</keyword>
<feature type="transmembrane region" description="Helical" evidence="1">
    <location>
        <begin position="6"/>
        <end position="25"/>
    </location>
</feature>
<name>A0A345U7L3_GRAGA</name>
<dbReference type="EMBL" id="MH396011">
    <property type="protein sequence ID" value="AXI96449.1"/>
    <property type="molecule type" value="Genomic_DNA"/>
</dbReference>
<keyword evidence="2" id="KW-0150">Chloroplast</keyword>
<organism evidence="2">
    <name type="scientific">Gracilaria gracilis</name>
    <name type="common">Red alga</name>
    <dbReference type="NCBI Taxonomy" id="2777"/>
    <lineage>
        <taxon>Eukaryota</taxon>
        <taxon>Rhodophyta</taxon>
        <taxon>Florideophyceae</taxon>
        <taxon>Rhodymeniophycidae</taxon>
        <taxon>Gracilariales</taxon>
        <taxon>Gracilariaceae</taxon>
        <taxon>Gracilaria</taxon>
    </lineage>
</organism>
<reference evidence="2" key="1">
    <citation type="submission" date="2018-05" db="EMBL/GenBank/DDBJ databases">
        <title>Organellar genomes of Gracilariaceae.</title>
        <authorList>
            <person name="Iha C."/>
            <person name="Oliveira M.C."/>
        </authorList>
    </citation>
    <scope>NUCLEOTIDE SEQUENCE</scope>
</reference>
<dbReference type="AlphaFoldDB" id="A0A345U7L3"/>
<dbReference type="Gene3D" id="1.25.40.10">
    <property type="entry name" value="Tetratricopeptide repeat domain"/>
    <property type="match status" value="1"/>
</dbReference>
<keyword evidence="1" id="KW-0812">Transmembrane</keyword>
<keyword evidence="1" id="KW-1133">Transmembrane helix</keyword>
<proteinExistence type="predicted"/>
<evidence type="ECO:0000313" key="2">
    <source>
        <dbReference type="EMBL" id="AXI96449.1"/>
    </source>
</evidence>